<dbReference type="GO" id="GO:0043539">
    <property type="term" value="F:protein serine/threonine kinase activator activity"/>
    <property type="evidence" value="ECO:0007669"/>
    <property type="project" value="InterPro"/>
</dbReference>
<comment type="similarity">
    <text evidence="1">Belongs to the protein kinase superfamily. STE Ser/Thr protein kinase family. STE20 subfamily.</text>
</comment>
<dbReference type="EMBL" id="JAWQEG010002871">
    <property type="protein sequence ID" value="KAK3869178.1"/>
    <property type="molecule type" value="Genomic_DNA"/>
</dbReference>
<proteinExistence type="inferred from homology"/>
<dbReference type="PANTHER" id="PTHR48014">
    <property type="entry name" value="SERINE/THREONINE-PROTEIN KINASE FRAY2"/>
    <property type="match status" value="1"/>
</dbReference>
<feature type="domain" description="Protein kinase" evidence="2">
    <location>
        <begin position="110"/>
        <end position="408"/>
    </location>
</feature>
<dbReference type="Gene3D" id="1.10.510.10">
    <property type="entry name" value="Transferase(Phosphotransferase) domain 1"/>
    <property type="match status" value="1"/>
</dbReference>
<dbReference type="SUPFAM" id="SSF56112">
    <property type="entry name" value="Protein kinase-like (PK-like)"/>
    <property type="match status" value="1"/>
</dbReference>
<organism evidence="3 4">
    <name type="scientific">Petrolisthes cinctipes</name>
    <name type="common">Flat porcelain crab</name>
    <dbReference type="NCBI Taxonomy" id="88211"/>
    <lineage>
        <taxon>Eukaryota</taxon>
        <taxon>Metazoa</taxon>
        <taxon>Ecdysozoa</taxon>
        <taxon>Arthropoda</taxon>
        <taxon>Crustacea</taxon>
        <taxon>Multicrustacea</taxon>
        <taxon>Malacostraca</taxon>
        <taxon>Eumalacostraca</taxon>
        <taxon>Eucarida</taxon>
        <taxon>Decapoda</taxon>
        <taxon>Pleocyemata</taxon>
        <taxon>Anomura</taxon>
        <taxon>Galatheoidea</taxon>
        <taxon>Porcellanidae</taxon>
        <taxon>Petrolisthes</taxon>
    </lineage>
</organism>
<dbReference type="InterPro" id="IPR047173">
    <property type="entry name" value="STRAD_A/B-like"/>
</dbReference>
<evidence type="ECO:0000313" key="4">
    <source>
        <dbReference type="Proteomes" id="UP001286313"/>
    </source>
</evidence>
<name>A0AAE1FAI0_PETCI</name>
<dbReference type="Gene3D" id="3.30.200.20">
    <property type="entry name" value="Phosphorylase Kinase, domain 1"/>
    <property type="match status" value="1"/>
</dbReference>
<dbReference type="GO" id="GO:0006611">
    <property type="term" value="P:protein export from nucleus"/>
    <property type="evidence" value="ECO:0007669"/>
    <property type="project" value="TreeGrafter"/>
</dbReference>
<dbReference type="Proteomes" id="UP001286313">
    <property type="component" value="Unassembled WGS sequence"/>
</dbReference>
<keyword evidence="4" id="KW-1185">Reference proteome</keyword>
<dbReference type="Pfam" id="PF00069">
    <property type="entry name" value="Pkinase"/>
    <property type="match status" value="1"/>
</dbReference>
<dbReference type="PROSITE" id="PS50011">
    <property type="entry name" value="PROTEIN_KINASE_DOM"/>
    <property type="match status" value="1"/>
</dbReference>
<dbReference type="InterPro" id="IPR000719">
    <property type="entry name" value="Prot_kinase_dom"/>
</dbReference>
<evidence type="ECO:0000259" key="2">
    <source>
        <dbReference type="PROSITE" id="PS50011"/>
    </source>
</evidence>
<evidence type="ECO:0000313" key="3">
    <source>
        <dbReference type="EMBL" id="KAK3869178.1"/>
    </source>
</evidence>
<sequence>MKNYEYMILDGPSEGHPAAGSGGGDRCSLPGAGSECVACGVMSCFDCPCACSRLAVSPDVCVDAHDHHHLPHSDAAYQPLSRVQSESVALESRTSGMVPLEGTRSDDYEVWSPLATVCGDRGTVWMARHKPSESHVALKIYELDKCEDEFELIQDEVRLVRQLRHPNIMRYLASFTTGQQLWVVMPLLGFTSASRLVATNFSDGLPEPALALVVKDALQGLSYLHSRRIVHRAVRGSHILIDSTGKVVLSGLRHSTCILDTHRWKRTIHRYPPEARCNLNWASPELLAQDLEGYCEKSDIYSLGITMCELGNGEVPYRGIPTTLLLLEKLENRVPFLFDASTYPQISENGQGLATDSGVGGSVGDNLTSLAVTQRLFSPAAHDFVSQSLCGSPHHRPSAERLLNHPFIKQTRRIHTPLPVLLHPVVPLTETTEVGEIIPDLLERTLEQTTLNDDVNWEF</sequence>
<accession>A0AAE1FAI0</accession>
<dbReference type="InterPro" id="IPR011009">
    <property type="entry name" value="Kinase-like_dom_sf"/>
</dbReference>
<comment type="caution">
    <text evidence="3">The sequence shown here is derived from an EMBL/GenBank/DDBJ whole genome shotgun (WGS) entry which is preliminary data.</text>
</comment>
<reference evidence="3" key="1">
    <citation type="submission" date="2023-10" db="EMBL/GenBank/DDBJ databases">
        <title>Genome assemblies of two species of porcelain crab, Petrolisthes cinctipes and Petrolisthes manimaculis (Anomura: Porcellanidae).</title>
        <authorList>
            <person name="Angst P."/>
        </authorList>
    </citation>
    <scope>NUCLEOTIDE SEQUENCE</scope>
    <source>
        <strain evidence="3">PB745_01</strain>
        <tissue evidence="3">Gill</tissue>
    </source>
</reference>
<protein>
    <recommendedName>
        <fullName evidence="2">Protein kinase domain-containing protein</fullName>
    </recommendedName>
</protein>
<dbReference type="PANTHER" id="PTHR48014:SF21">
    <property type="entry name" value="SERINE_THREONINE-PROTEIN KINASE FRAY2"/>
    <property type="match status" value="1"/>
</dbReference>
<dbReference type="GO" id="GO:0004672">
    <property type="term" value="F:protein kinase activity"/>
    <property type="evidence" value="ECO:0007669"/>
    <property type="project" value="InterPro"/>
</dbReference>
<dbReference type="GO" id="GO:0005524">
    <property type="term" value="F:ATP binding"/>
    <property type="evidence" value="ECO:0007669"/>
    <property type="project" value="InterPro"/>
</dbReference>
<gene>
    <name evidence="3" type="ORF">Pcinc_025498</name>
</gene>
<evidence type="ECO:0000256" key="1">
    <source>
        <dbReference type="ARBA" id="ARBA00008874"/>
    </source>
</evidence>
<dbReference type="AlphaFoldDB" id="A0AAE1FAI0"/>
<dbReference type="GO" id="GO:1902554">
    <property type="term" value="C:serine/threonine protein kinase complex"/>
    <property type="evidence" value="ECO:0007669"/>
    <property type="project" value="TreeGrafter"/>
</dbReference>